<evidence type="ECO:0000256" key="1">
    <source>
        <dbReference type="SAM" id="Coils"/>
    </source>
</evidence>
<evidence type="ECO:0000256" key="2">
    <source>
        <dbReference type="SAM" id="Phobius"/>
    </source>
</evidence>
<dbReference type="Proteomes" id="UP001171111">
    <property type="component" value="Unassembled WGS sequence"/>
</dbReference>
<reference evidence="3 4" key="1">
    <citation type="submission" date="2023-06" db="EMBL/GenBank/DDBJ databases">
        <title>Campylobacter magnum sp. nov., isolated from cecal contents of domestic pigs (Sus scrofa domesticus).</title>
        <authorList>
            <person name="Papic B."/>
            <person name="Gruntar I."/>
        </authorList>
    </citation>
    <scope>NUCLEOTIDE SEQUENCE [LARGE SCALE GENOMIC DNA]</scope>
    <source>
        <strain evidence="4">34484-21</strain>
    </source>
</reference>
<dbReference type="EMBL" id="JAULJQ010000005">
    <property type="protein sequence ID" value="MDO2409490.1"/>
    <property type="molecule type" value="Genomic_DNA"/>
</dbReference>
<accession>A0ABT8T6Z8</accession>
<keyword evidence="2" id="KW-0812">Transmembrane</keyword>
<sequence length="296" mass="33757">MANEIAKLLDFDIKEVQRQTKIPLEYLEAIYAKNYDILKDTNLKAYLRILSREFNIDLDGYLEDFENYCSENSSDDSKIQVNPRLTGYVAKESKSSFGWLVLVLILLGVGVWGFKFIKDLDFNWSDLKPDFGSKSEVNVSEENIAIIKPNADVIEHIVVDEALDQNTSKEEILVVDENATTEQNLAEEQIKEQKEEVQVKEAAANVIKIIPVTKVWIGIKNLNDMSKRSLSTSEAYELNTTGNHLILTGNGMLDLVNGDNNKSYRTRDALRFHIHDGIIEEIDYAKYVELNKGKTW</sequence>
<feature type="transmembrane region" description="Helical" evidence="2">
    <location>
        <begin position="97"/>
        <end position="117"/>
    </location>
</feature>
<gene>
    <name evidence="3" type="ORF">Q2362_05175</name>
</gene>
<feature type="coiled-coil region" evidence="1">
    <location>
        <begin position="176"/>
        <end position="203"/>
    </location>
</feature>
<comment type="caution">
    <text evidence="3">The sequence shown here is derived from an EMBL/GenBank/DDBJ whole genome shotgun (WGS) entry which is preliminary data.</text>
</comment>
<organism evidence="3 4">
    <name type="scientific">Campylobacter magnus</name>
    <dbReference type="NCBI Taxonomy" id="3026462"/>
    <lineage>
        <taxon>Bacteria</taxon>
        <taxon>Pseudomonadati</taxon>
        <taxon>Campylobacterota</taxon>
        <taxon>Epsilonproteobacteria</taxon>
        <taxon>Campylobacterales</taxon>
        <taxon>Campylobacteraceae</taxon>
        <taxon>Campylobacter</taxon>
    </lineage>
</organism>
<evidence type="ECO:0000313" key="4">
    <source>
        <dbReference type="Proteomes" id="UP001171111"/>
    </source>
</evidence>
<protein>
    <recommendedName>
        <fullName evidence="5">Helix-turn-helix domain-containing protein</fullName>
    </recommendedName>
</protein>
<name>A0ABT8T6Z8_9BACT</name>
<keyword evidence="4" id="KW-1185">Reference proteome</keyword>
<keyword evidence="1" id="KW-0175">Coiled coil</keyword>
<keyword evidence="2" id="KW-0472">Membrane</keyword>
<dbReference type="RefSeq" id="WP_302244343.1">
    <property type="nucleotide sequence ID" value="NZ_JAULJQ010000005.1"/>
</dbReference>
<evidence type="ECO:0008006" key="5">
    <source>
        <dbReference type="Google" id="ProtNLM"/>
    </source>
</evidence>
<keyword evidence="2" id="KW-1133">Transmembrane helix</keyword>
<proteinExistence type="predicted"/>
<dbReference type="InterPro" id="IPR010982">
    <property type="entry name" value="Lambda_DNA-bd_dom_sf"/>
</dbReference>
<evidence type="ECO:0000313" key="3">
    <source>
        <dbReference type="EMBL" id="MDO2409490.1"/>
    </source>
</evidence>
<dbReference type="Gene3D" id="1.10.260.40">
    <property type="entry name" value="lambda repressor-like DNA-binding domains"/>
    <property type="match status" value="1"/>
</dbReference>